<dbReference type="EMBL" id="JAAAIN010000798">
    <property type="protein sequence ID" value="KAG0310752.1"/>
    <property type="molecule type" value="Genomic_DNA"/>
</dbReference>
<dbReference type="InterPro" id="IPR058769">
    <property type="entry name" value="MCMDC2_N"/>
</dbReference>
<organism evidence="4 5">
    <name type="scientific">Linnemannia gamsii</name>
    <dbReference type="NCBI Taxonomy" id="64522"/>
    <lineage>
        <taxon>Eukaryota</taxon>
        <taxon>Fungi</taxon>
        <taxon>Fungi incertae sedis</taxon>
        <taxon>Mucoromycota</taxon>
        <taxon>Mortierellomycotina</taxon>
        <taxon>Mortierellomycetes</taxon>
        <taxon>Mortierellales</taxon>
        <taxon>Mortierellaceae</taxon>
        <taxon>Linnemannia</taxon>
    </lineage>
</organism>
<feature type="domain" description="MCM AAA-lid" evidence="2">
    <location>
        <begin position="649"/>
        <end position="731"/>
    </location>
</feature>
<dbReference type="Proteomes" id="UP000823405">
    <property type="component" value="Unassembled WGS sequence"/>
</dbReference>
<dbReference type="GO" id="GO:0005524">
    <property type="term" value="F:ATP binding"/>
    <property type="evidence" value="ECO:0007669"/>
    <property type="project" value="InterPro"/>
</dbReference>
<protein>
    <submittedName>
        <fullName evidence="4">Minichromosome maintenance domain-containing protein 2</fullName>
    </submittedName>
</protein>
<dbReference type="InterPro" id="IPR041562">
    <property type="entry name" value="MCM_lid"/>
</dbReference>
<dbReference type="GO" id="GO:0017116">
    <property type="term" value="F:single-stranded DNA helicase activity"/>
    <property type="evidence" value="ECO:0007669"/>
    <property type="project" value="TreeGrafter"/>
</dbReference>
<proteinExistence type="predicted"/>
<evidence type="ECO:0000313" key="4">
    <source>
        <dbReference type="EMBL" id="KAG0310752.1"/>
    </source>
</evidence>
<dbReference type="PANTHER" id="PTHR11630:SF75">
    <property type="entry name" value="MINICHROMOSOME MAINTENANCE DOMAIN-CONTAINING PROTEIN 2"/>
    <property type="match status" value="1"/>
</dbReference>
<evidence type="ECO:0000259" key="2">
    <source>
        <dbReference type="Pfam" id="PF17855"/>
    </source>
</evidence>
<dbReference type="OrthoDB" id="2015372at2759"/>
<dbReference type="Pfam" id="PF26063">
    <property type="entry name" value="MCMDC2_N"/>
    <property type="match status" value="1"/>
</dbReference>
<accession>A0A9P6R1J0</accession>
<evidence type="ECO:0000256" key="1">
    <source>
        <dbReference type="SAM" id="MobiDB-lite"/>
    </source>
</evidence>
<sequence>MADLPHNFPFATPASSQSQDIHEGGSYNDDSGYSSSLLVSRVPTLASSDFSFPTSIQSTAKSLREQFMCPHSSAAKARRRHEQSRDYPDRIHPVDEHVLPPDPEHLPLQEQIKLYITQHHMMDIRRAIAESNATKIESGGSISRYVIRMSVDPLELLQTCAGLGTQLLCDIESTEPVVHLVCCQILHQFLSLEENSLLAEQVRICLRVKYLPQNFRECHLPLIASAISFSREESAQDKDSYTGFVTLFGRVTSVSLTEHIIYSQTFLCVNPRCNNRNYLHFTPSAQQHRVIKRAEDGGFMETGTDATFLNIDLACSHCDLEMPESVLDRVYMNDLAGSVKLGERIQLIGRVYRSFPEKNQGTYLHGIQMDVNNVLHLPRRREPEMLSETIAEIFTSNMSPWNTSQAIVDLLDGIVPSDTFRKLKLALLLSAVSVPPSESKNLAFEKEASSIRRSLHVLVVMNGRDTIVPVVMTSMAALKNFIFWDYGEETARKGLYSLHRPKKSSAGEIRASEMSTAKDGIVMFELDQLDKKAQAHISPVLTTVNGNDIGIQRDNLSQQLGLTCCCWAIHTSIPLPSKKFKPGDSVSENDITGPAHRVPLNEKFDIVVGQHELDAASDVALSVAAHTLRRHMQDDEFDGGPSLQLSREDLSQYLHIASTIHVRLSTECEQVLRAYFQVMRKKAAGSDTNSPSSLSTMSTLLNIASCHAKVCLRSVANRYDALISIMMMEETIAARFGTSWCLGFAPLLDGKENVTLLYAHASAEPVDAFPGQGQNHFPTHVPIFESNVEMDVDMDMDMDDPSAAKEARTDTAVPMSVQETRDQVMDAMYAHLTRVISEYADDVDI</sequence>
<dbReference type="GO" id="GO:0005634">
    <property type="term" value="C:nucleus"/>
    <property type="evidence" value="ECO:0007669"/>
    <property type="project" value="TreeGrafter"/>
</dbReference>
<feature type="domain" description="MCMDC2 N-terminal" evidence="3">
    <location>
        <begin position="108"/>
        <end position="210"/>
    </location>
</feature>
<dbReference type="GO" id="GO:0003677">
    <property type="term" value="F:DNA binding"/>
    <property type="evidence" value="ECO:0007669"/>
    <property type="project" value="InterPro"/>
</dbReference>
<dbReference type="GO" id="GO:0000727">
    <property type="term" value="P:double-strand break repair via break-induced replication"/>
    <property type="evidence" value="ECO:0007669"/>
    <property type="project" value="TreeGrafter"/>
</dbReference>
<keyword evidence="5" id="KW-1185">Reference proteome</keyword>
<dbReference type="AlphaFoldDB" id="A0A9P6R1J0"/>
<dbReference type="Gene3D" id="3.40.50.300">
    <property type="entry name" value="P-loop containing nucleotide triphosphate hydrolases"/>
    <property type="match status" value="1"/>
</dbReference>
<gene>
    <name evidence="4" type="primary">MCMDC2</name>
    <name evidence="4" type="ORF">BGZ97_012330</name>
</gene>
<name>A0A9P6R1J0_9FUNG</name>
<evidence type="ECO:0000313" key="5">
    <source>
        <dbReference type="Proteomes" id="UP000823405"/>
    </source>
</evidence>
<dbReference type="PANTHER" id="PTHR11630">
    <property type="entry name" value="DNA REPLICATION LICENSING FACTOR MCM FAMILY MEMBER"/>
    <property type="match status" value="1"/>
</dbReference>
<comment type="caution">
    <text evidence="4">The sequence shown here is derived from an EMBL/GenBank/DDBJ whole genome shotgun (WGS) entry which is preliminary data.</text>
</comment>
<dbReference type="SMART" id="SM00350">
    <property type="entry name" value="MCM"/>
    <property type="match status" value="1"/>
</dbReference>
<dbReference type="Pfam" id="PF17855">
    <property type="entry name" value="MCM_lid"/>
    <property type="match status" value="1"/>
</dbReference>
<dbReference type="InterPro" id="IPR031327">
    <property type="entry name" value="MCM"/>
</dbReference>
<evidence type="ECO:0000259" key="3">
    <source>
        <dbReference type="Pfam" id="PF26063"/>
    </source>
</evidence>
<feature type="region of interest" description="Disordered" evidence="1">
    <location>
        <begin position="1"/>
        <end position="30"/>
    </location>
</feature>
<reference evidence="4" key="1">
    <citation type="journal article" date="2020" name="Fungal Divers.">
        <title>Resolving the Mortierellaceae phylogeny through synthesis of multi-gene phylogenetics and phylogenomics.</title>
        <authorList>
            <person name="Vandepol N."/>
            <person name="Liber J."/>
            <person name="Desiro A."/>
            <person name="Na H."/>
            <person name="Kennedy M."/>
            <person name="Barry K."/>
            <person name="Grigoriev I.V."/>
            <person name="Miller A.N."/>
            <person name="O'Donnell K."/>
            <person name="Stajich J.E."/>
            <person name="Bonito G."/>
        </authorList>
    </citation>
    <scope>NUCLEOTIDE SEQUENCE</scope>
    <source>
        <strain evidence="4">NVP60</strain>
    </source>
</reference>
<dbReference type="InterPro" id="IPR027417">
    <property type="entry name" value="P-loop_NTPase"/>
</dbReference>